<comment type="caution">
    <text evidence="1">The sequence shown here is derived from an EMBL/GenBank/DDBJ whole genome shotgun (WGS) entry which is preliminary data.</text>
</comment>
<proteinExistence type="predicted"/>
<accession>A0A016S3Y1</accession>
<evidence type="ECO:0000313" key="1">
    <source>
        <dbReference type="EMBL" id="EYB85022.1"/>
    </source>
</evidence>
<name>A0A016S3Y1_9BILA</name>
<dbReference type="EMBL" id="JARK01001642">
    <property type="protein sequence ID" value="EYB85022.1"/>
    <property type="molecule type" value="Genomic_DNA"/>
</dbReference>
<organism evidence="1 2">
    <name type="scientific">Ancylostoma ceylanicum</name>
    <dbReference type="NCBI Taxonomy" id="53326"/>
    <lineage>
        <taxon>Eukaryota</taxon>
        <taxon>Metazoa</taxon>
        <taxon>Ecdysozoa</taxon>
        <taxon>Nematoda</taxon>
        <taxon>Chromadorea</taxon>
        <taxon>Rhabditida</taxon>
        <taxon>Rhabditina</taxon>
        <taxon>Rhabditomorpha</taxon>
        <taxon>Strongyloidea</taxon>
        <taxon>Ancylostomatidae</taxon>
        <taxon>Ancylostomatinae</taxon>
        <taxon>Ancylostoma</taxon>
    </lineage>
</organism>
<dbReference type="OrthoDB" id="6138683at2759"/>
<dbReference type="AlphaFoldDB" id="A0A016S3Y1"/>
<dbReference type="Proteomes" id="UP000024635">
    <property type="component" value="Unassembled WGS sequence"/>
</dbReference>
<keyword evidence="2" id="KW-1185">Reference proteome</keyword>
<evidence type="ECO:0000313" key="2">
    <source>
        <dbReference type="Proteomes" id="UP000024635"/>
    </source>
</evidence>
<sequence length="102" mass="12123">MPSSNIRNKLYRLQLLYKRRRRNDLLMMYKILHSLCKLKSSAFYVMRSSITRGGAIKPQITTTKTAIRQNFFGAYSDYLKFSKNKRVLVKLFLYKRAIGKYT</sequence>
<gene>
    <name evidence="1" type="primary">Acey_s0306.g2005</name>
    <name evidence="1" type="ORF">Y032_0306g2005</name>
</gene>
<reference evidence="2" key="1">
    <citation type="journal article" date="2015" name="Nat. Genet.">
        <title>The genome and transcriptome of the zoonotic hookworm Ancylostoma ceylanicum identify infection-specific gene families.</title>
        <authorList>
            <person name="Schwarz E.M."/>
            <person name="Hu Y."/>
            <person name="Antoshechkin I."/>
            <person name="Miller M.M."/>
            <person name="Sternberg P.W."/>
            <person name="Aroian R.V."/>
        </authorList>
    </citation>
    <scope>NUCLEOTIDE SEQUENCE</scope>
    <source>
        <strain evidence="2">HY135</strain>
    </source>
</reference>
<protein>
    <submittedName>
        <fullName evidence="1">Uncharacterized protein</fullName>
    </submittedName>
</protein>